<accession>A0A955L8U9</accession>
<organism evidence="1 2">
    <name type="scientific">Candidatus Dojkabacteria bacterium</name>
    <dbReference type="NCBI Taxonomy" id="2099670"/>
    <lineage>
        <taxon>Bacteria</taxon>
        <taxon>Candidatus Dojkabacteria</taxon>
    </lineage>
</organism>
<dbReference type="Proteomes" id="UP000754563">
    <property type="component" value="Unassembled WGS sequence"/>
</dbReference>
<name>A0A955L8U9_9BACT</name>
<protein>
    <submittedName>
        <fullName evidence="1">Uncharacterized protein</fullName>
    </submittedName>
</protein>
<reference evidence="1" key="2">
    <citation type="journal article" date="2021" name="Microbiome">
        <title>Successional dynamics and alternative stable states in a saline activated sludge microbial community over 9 years.</title>
        <authorList>
            <person name="Wang Y."/>
            <person name="Ye J."/>
            <person name="Ju F."/>
            <person name="Liu L."/>
            <person name="Boyd J.A."/>
            <person name="Deng Y."/>
            <person name="Parks D.H."/>
            <person name="Jiang X."/>
            <person name="Yin X."/>
            <person name="Woodcroft B.J."/>
            <person name="Tyson G.W."/>
            <person name="Hugenholtz P."/>
            <person name="Polz M.F."/>
            <person name="Zhang T."/>
        </authorList>
    </citation>
    <scope>NUCLEOTIDE SEQUENCE</scope>
    <source>
        <strain evidence="1">HKST-UBA11</strain>
    </source>
</reference>
<evidence type="ECO:0000313" key="1">
    <source>
        <dbReference type="EMBL" id="MCA9386179.1"/>
    </source>
</evidence>
<dbReference type="EMBL" id="JAGQLH010000091">
    <property type="protein sequence ID" value="MCA9386179.1"/>
    <property type="molecule type" value="Genomic_DNA"/>
</dbReference>
<sequence length="808" mass="90694">MATYRQNDTTYEDGYGELTITYMISDTWDGLFTSTSYAVKIIEPTKLKFKREQKIGQLALDEFKFKINETLFSYDDSTIIDSPKTQLDIERDLLSLCLASDVGSLTYIGVFINASATPTIGESIYVGAVNSKTSFDDQFWHDDEYGVAPTPLREYDFESLPSEEAVFNHYSLQDIVDSIDSTWENTFVFNGRGFYKEGSVETRIPRLVHVHELFKKLVSVYEGLLLAGGFGTWNFSFANSKMDGKYSPVRWRRAFESNLFGPIVGGELLINSSLTRTVDIWNQIKIYDDEARELYISAQYIPDSSYGGPYVPYSVVKPNVNTGTDDRNEYNLTAAEDYLWQNIDRTENTFTGLLYSIATDLGLSLKFTFTAKRNVTISFVSKSAKASNSKIYLRDVSKASGEINELEKRDDNRKLRGSVSYLIAEPNENNYKFSEVINQLDPHVASDGYPLFEKGVRDSGLKNTISIGATVWGTYGDIKWKPLEINTTIPKGDANTGCVLKVVQIPYNMYLSDSSGNKFALNKVIGNSVPYNSVSFSNQLYMKVDKRVGETNCPDTYYTQIGRLEIKEEGTDKYYYSLADYVNRTNTKDQEKYSTKYKLDIPYLMCASNSSDGSSPTIFNLGIDKIIEIDGLDYIIDEYEIDLQKLNVKLQISAIGRFEYGTATGRDDDGVVGFTIPSEVDDSPEIISDLTLRNSGIKEGEFVSRVSETEVERTAPLEAHYGRLLGVARHDADQDDPLTVQTSGDVEISWLSGSVNDAVFVKKVSATQNLSTTPITTKTVDEDLYAEVGRVVGTNIMRIGIKEHFVIE</sequence>
<proteinExistence type="predicted"/>
<comment type="caution">
    <text evidence="1">The sequence shown here is derived from an EMBL/GenBank/DDBJ whole genome shotgun (WGS) entry which is preliminary data.</text>
</comment>
<evidence type="ECO:0000313" key="2">
    <source>
        <dbReference type="Proteomes" id="UP000754563"/>
    </source>
</evidence>
<reference evidence="1" key="1">
    <citation type="submission" date="2020-04" db="EMBL/GenBank/DDBJ databases">
        <authorList>
            <person name="Zhang T."/>
        </authorList>
    </citation>
    <scope>NUCLEOTIDE SEQUENCE</scope>
    <source>
        <strain evidence="1">HKST-UBA11</strain>
    </source>
</reference>
<gene>
    <name evidence="1" type="ORF">KC717_06030</name>
</gene>
<dbReference type="AlphaFoldDB" id="A0A955L8U9"/>